<protein>
    <recommendedName>
        <fullName evidence="3">Trimeric autotransporter adhesin YadA-like stalk domain-containing protein</fullName>
    </recommendedName>
</protein>
<dbReference type="EMBL" id="AILX01000012">
    <property type="protein sequence ID" value="EJF85016.1"/>
    <property type="molecule type" value="Genomic_DNA"/>
</dbReference>
<comment type="caution">
    <text evidence="1">The sequence shown here is derived from an EMBL/GenBank/DDBJ whole genome shotgun (WGS) entry which is preliminary data.</text>
</comment>
<dbReference type="STRING" id="1094564.MCW_00902"/>
<evidence type="ECO:0000313" key="2">
    <source>
        <dbReference type="Proteomes" id="UP000002646"/>
    </source>
</evidence>
<accession>J0QHP1</accession>
<evidence type="ECO:0008006" key="3">
    <source>
        <dbReference type="Google" id="ProtNLM"/>
    </source>
</evidence>
<reference evidence="1 2" key="1">
    <citation type="submission" date="2012-03" db="EMBL/GenBank/DDBJ databases">
        <title>The Genome Sequence of Bartonella washoensis 085-0475.</title>
        <authorList>
            <consortium name="The Broad Institute Genome Sequencing Platform"/>
            <consortium name="The Broad Institute Genome Sequencing Center for Infectious Disease"/>
            <person name="Feldgarden M."/>
            <person name="Kirby J."/>
            <person name="Kosoy M."/>
            <person name="Birtles R."/>
            <person name="Probert W.S."/>
            <person name="Chiaraviglio L."/>
            <person name="Young S.K."/>
            <person name="Zeng Q."/>
            <person name="Gargeya S."/>
            <person name="Fitzgerald M."/>
            <person name="Haas B."/>
            <person name="Abouelleil A."/>
            <person name="Alvarado L."/>
            <person name="Arachchi H.M."/>
            <person name="Berlin A."/>
            <person name="Chapman S.B."/>
            <person name="Gearin G."/>
            <person name="Goldberg J."/>
            <person name="Griggs A."/>
            <person name="Gujja S."/>
            <person name="Hansen M."/>
            <person name="Heiman D."/>
            <person name="Howarth C."/>
            <person name="Larimer J."/>
            <person name="Lui A."/>
            <person name="MacDonald P.J.P."/>
            <person name="McCowen C."/>
            <person name="Montmayeur A."/>
            <person name="Murphy C."/>
            <person name="Neiman D."/>
            <person name="Pearson M."/>
            <person name="Priest M."/>
            <person name="Roberts A."/>
            <person name="Saif S."/>
            <person name="Shea T."/>
            <person name="Sisk P."/>
            <person name="Stolte C."/>
            <person name="Sykes S."/>
            <person name="Wortman J."/>
            <person name="Nusbaum C."/>
            <person name="Birren B."/>
        </authorList>
    </citation>
    <scope>NUCLEOTIDE SEQUENCE [LARGE SCALE GENOMIC DNA]</scope>
    <source>
        <strain evidence="1 2">085-0475</strain>
    </source>
</reference>
<organism evidence="1 2">
    <name type="scientific">Cardidatus Bartonella washoeensis 085-0475</name>
    <dbReference type="NCBI Taxonomy" id="1094564"/>
    <lineage>
        <taxon>Bacteria</taxon>
        <taxon>Pseudomonadati</taxon>
        <taxon>Pseudomonadota</taxon>
        <taxon>Alphaproteobacteria</taxon>
        <taxon>Hyphomicrobiales</taxon>
        <taxon>Bartonellaceae</taxon>
        <taxon>Bartonella</taxon>
    </lineage>
</organism>
<dbReference type="Gene3D" id="6.20.50.100">
    <property type="match status" value="1"/>
</dbReference>
<dbReference type="HOGENOM" id="CLU_2010778_0_0_5"/>
<name>J0QHP1_9HYPH</name>
<dbReference type="RefSeq" id="WP_006925716.1">
    <property type="nucleotide sequence ID" value="NZ_JH725102.1"/>
</dbReference>
<dbReference type="InterPro" id="IPR011049">
    <property type="entry name" value="Serralysin-like_metalloprot_C"/>
</dbReference>
<gene>
    <name evidence="1" type="ORF">MCW_00902</name>
</gene>
<dbReference type="PATRIC" id="fig|1094564.3.peg.1035"/>
<dbReference type="AlphaFoldDB" id="J0QHP1"/>
<proteinExistence type="predicted"/>
<dbReference type="SUPFAM" id="SSF101967">
    <property type="entry name" value="Adhesin YadA, collagen-binding domain"/>
    <property type="match status" value="1"/>
</dbReference>
<dbReference type="Proteomes" id="UP000002646">
    <property type="component" value="Unassembled WGS sequence"/>
</dbReference>
<dbReference type="Gene3D" id="6.10.250.2040">
    <property type="match status" value="1"/>
</dbReference>
<evidence type="ECO:0000313" key="1">
    <source>
        <dbReference type="EMBL" id="EJF85016.1"/>
    </source>
</evidence>
<dbReference type="Gene3D" id="2.20.70.140">
    <property type="match status" value="1"/>
</dbReference>
<sequence>MSAASDNLKITKSTEDNNVTFDLANNITVERVIAGRSSMSDDGFLFTDRARITVDGIDAGNEKITGVANREEDTDPVNFAQLQEIKNQIAGNSFVKQDDGETGRITIGMATGGTEINVANNNW</sequence>